<dbReference type="InterPro" id="IPR001647">
    <property type="entry name" value="HTH_TetR"/>
</dbReference>
<dbReference type="PANTHER" id="PTHR30055">
    <property type="entry name" value="HTH-TYPE TRANSCRIPTIONAL REGULATOR RUTR"/>
    <property type="match status" value="1"/>
</dbReference>
<dbReference type="SUPFAM" id="SSF46689">
    <property type="entry name" value="Homeodomain-like"/>
    <property type="match status" value="1"/>
</dbReference>
<evidence type="ECO:0000256" key="3">
    <source>
        <dbReference type="ARBA" id="ARBA00023163"/>
    </source>
</evidence>
<dbReference type="PANTHER" id="PTHR30055:SF234">
    <property type="entry name" value="HTH-TYPE TRANSCRIPTIONAL REGULATOR BETI"/>
    <property type="match status" value="1"/>
</dbReference>
<proteinExistence type="predicted"/>
<protein>
    <submittedName>
        <fullName evidence="6">AsnC family transcriptional regulator</fullName>
    </submittedName>
</protein>
<gene>
    <name evidence="6" type="ORF">GCM10011610_55570</name>
</gene>
<accession>A0ABQ2KXH0</accession>
<dbReference type="SUPFAM" id="SSF48498">
    <property type="entry name" value="Tetracyclin repressor-like, C-terminal domain"/>
    <property type="match status" value="1"/>
</dbReference>
<keyword evidence="2 4" id="KW-0238">DNA-binding</keyword>
<evidence type="ECO:0000256" key="1">
    <source>
        <dbReference type="ARBA" id="ARBA00023015"/>
    </source>
</evidence>
<keyword evidence="7" id="KW-1185">Reference proteome</keyword>
<sequence>MTSGRSAARILSRDDVVRGAIRAIGRDGAQVTMGAIAAEVGVAKPRLYRMFADKSDLDRAVADWLVDQIYRAVAPDLSLMMQTRRATVHQFMTAATEVVLTYPNVFRYVAITQSVATGDSSARPLDVGRRLSDDLAERTRTLFAAVGLDTGGVDHLARGIVGFLVAVTDLWLDVPGKPEPAATEEFIERSTDSVCQLLDGFLRGKGVVVDPDQPVVETLAAISQKIPPA</sequence>
<dbReference type="Proteomes" id="UP000658127">
    <property type="component" value="Unassembled WGS sequence"/>
</dbReference>
<dbReference type="PROSITE" id="PS50977">
    <property type="entry name" value="HTH_TETR_2"/>
    <property type="match status" value="1"/>
</dbReference>
<evidence type="ECO:0000256" key="2">
    <source>
        <dbReference type="ARBA" id="ARBA00023125"/>
    </source>
</evidence>
<evidence type="ECO:0000313" key="6">
    <source>
        <dbReference type="EMBL" id="GGN93544.1"/>
    </source>
</evidence>
<comment type="caution">
    <text evidence="6">The sequence shown here is derived from an EMBL/GenBank/DDBJ whole genome shotgun (WGS) entry which is preliminary data.</text>
</comment>
<dbReference type="InterPro" id="IPR050109">
    <property type="entry name" value="HTH-type_TetR-like_transc_reg"/>
</dbReference>
<feature type="domain" description="HTH tetR-type" evidence="5">
    <location>
        <begin position="10"/>
        <end position="69"/>
    </location>
</feature>
<dbReference type="InterPro" id="IPR036271">
    <property type="entry name" value="Tet_transcr_reg_TetR-rel_C_sf"/>
</dbReference>
<dbReference type="Gene3D" id="1.10.357.10">
    <property type="entry name" value="Tetracycline Repressor, domain 2"/>
    <property type="match status" value="1"/>
</dbReference>
<dbReference type="Pfam" id="PF00440">
    <property type="entry name" value="TetR_N"/>
    <property type="match status" value="1"/>
</dbReference>
<organism evidence="6 7">
    <name type="scientific">Nocardia rhizosphaerihabitans</name>
    <dbReference type="NCBI Taxonomy" id="1691570"/>
    <lineage>
        <taxon>Bacteria</taxon>
        <taxon>Bacillati</taxon>
        <taxon>Actinomycetota</taxon>
        <taxon>Actinomycetes</taxon>
        <taxon>Mycobacteriales</taxon>
        <taxon>Nocardiaceae</taxon>
        <taxon>Nocardia</taxon>
    </lineage>
</organism>
<evidence type="ECO:0000313" key="7">
    <source>
        <dbReference type="Proteomes" id="UP000658127"/>
    </source>
</evidence>
<dbReference type="InterPro" id="IPR009057">
    <property type="entry name" value="Homeodomain-like_sf"/>
</dbReference>
<dbReference type="EMBL" id="BMNE01000007">
    <property type="protein sequence ID" value="GGN93544.1"/>
    <property type="molecule type" value="Genomic_DNA"/>
</dbReference>
<keyword evidence="1" id="KW-0805">Transcription regulation</keyword>
<dbReference type="RefSeq" id="WP_189033429.1">
    <property type="nucleotide sequence ID" value="NZ_BMNE01000007.1"/>
</dbReference>
<name>A0ABQ2KXH0_9NOCA</name>
<feature type="DNA-binding region" description="H-T-H motif" evidence="4">
    <location>
        <begin position="32"/>
        <end position="51"/>
    </location>
</feature>
<evidence type="ECO:0000256" key="4">
    <source>
        <dbReference type="PROSITE-ProRule" id="PRU00335"/>
    </source>
</evidence>
<reference evidence="7" key="1">
    <citation type="journal article" date="2019" name="Int. J. Syst. Evol. Microbiol.">
        <title>The Global Catalogue of Microorganisms (GCM) 10K type strain sequencing project: providing services to taxonomists for standard genome sequencing and annotation.</title>
        <authorList>
            <consortium name="The Broad Institute Genomics Platform"/>
            <consortium name="The Broad Institute Genome Sequencing Center for Infectious Disease"/>
            <person name="Wu L."/>
            <person name="Ma J."/>
        </authorList>
    </citation>
    <scope>NUCLEOTIDE SEQUENCE [LARGE SCALE GENOMIC DNA]</scope>
    <source>
        <strain evidence="7">CGMCC 4.7329</strain>
    </source>
</reference>
<evidence type="ECO:0000259" key="5">
    <source>
        <dbReference type="PROSITE" id="PS50977"/>
    </source>
</evidence>
<keyword evidence="3" id="KW-0804">Transcription</keyword>